<name>A0ABX9XGS6_9PSED</name>
<dbReference type="InterPro" id="IPR027417">
    <property type="entry name" value="P-loop_NTPase"/>
</dbReference>
<dbReference type="Proteomes" id="UP000275199">
    <property type="component" value="Unassembled WGS sequence"/>
</dbReference>
<dbReference type="Gene3D" id="3.40.50.300">
    <property type="entry name" value="P-loop containing nucleotide triphosphate hydrolases"/>
    <property type="match status" value="1"/>
</dbReference>
<dbReference type="EMBL" id="RKKU01000014">
    <property type="protein sequence ID" value="ROZ83771.1"/>
    <property type="molecule type" value="Genomic_DNA"/>
</dbReference>
<organism evidence="1 2">
    <name type="scientific">Pseudomonas neustonica</name>
    <dbReference type="NCBI Taxonomy" id="2487346"/>
    <lineage>
        <taxon>Bacteria</taxon>
        <taxon>Pseudomonadati</taxon>
        <taxon>Pseudomonadota</taxon>
        <taxon>Gammaproteobacteria</taxon>
        <taxon>Pseudomonadales</taxon>
        <taxon>Pseudomonadaceae</taxon>
        <taxon>Pseudomonas</taxon>
    </lineage>
</organism>
<comment type="caution">
    <text evidence="1">The sequence shown here is derived from an EMBL/GenBank/DDBJ whole genome shotgun (WGS) entry which is preliminary data.</text>
</comment>
<dbReference type="SUPFAM" id="SSF52540">
    <property type="entry name" value="P-loop containing nucleoside triphosphate hydrolases"/>
    <property type="match status" value="1"/>
</dbReference>
<evidence type="ECO:0000313" key="1">
    <source>
        <dbReference type="EMBL" id="ROZ83771.1"/>
    </source>
</evidence>
<gene>
    <name evidence="1" type="ORF">EF096_12025</name>
</gene>
<keyword evidence="2" id="KW-1185">Reference proteome</keyword>
<accession>A0ABX9XGS6</accession>
<protein>
    <submittedName>
        <fullName evidence="1">CDP-glycerol--UDP-pyrophosphoryl-N-acetylglucosaminyl-N-acetylmannosamine glycerophosphotransferase</fullName>
    </submittedName>
</protein>
<dbReference type="RefSeq" id="WP_123889865.1">
    <property type="nucleotide sequence ID" value="NZ_JBPYCX010000003.1"/>
</dbReference>
<reference evidence="1 2" key="1">
    <citation type="submission" date="2018-11" db="EMBL/GenBank/DDBJ databases">
        <authorList>
            <person name="Jang G.I."/>
            <person name="Hwang C.Y."/>
        </authorList>
    </citation>
    <scope>NUCLEOTIDE SEQUENCE [LARGE SCALE GENOMIC DNA]</scope>
    <source>
        <strain evidence="1 2">SSM26</strain>
    </source>
</reference>
<evidence type="ECO:0000313" key="2">
    <source>
        <dbReference type="Proteomes" id="UP000275199"/>
    </source>
</evidence>
<proteinExistence type="predicted"/>
<dbReference type="NCBIfam" id="NF041583">
    <property type="entry name" value="SOS_SulA_aeru"/>
    <property type="match status" value="1"/>
</dbReference>
<sequence>MQYARPDQQTLTQADLFHNALMATRMEHNQFARLQQPKPLSSTEEQEYGYSEISLQGAARQCLQWLAPVLRDLSNNAAPLWLTLIDPPASLSNQWLRNADLDPERIMIVRSKPGMDVTKLCCDLLKLGGSHTVVSWLLPDSSTAPRLGRAAQAGHCRSLNIRLQAA</sequence>